<protein>
    <submittedName>
        <fullName evidence="1">tRNA-modifying protein YgfZ</fullName>
    </submittedName>
</protein>
<reference evidence="1 2" key="1">
    <citation type="journal article" date="2012" name="ISME J.">
        <title>Genomic insights to SAR86, an abundant and uncultivated marine bacterial lineage.</title>
        <authorList>
            <person name="Dupont C.L."/>
            <person name="Rusch D.B."/>
            <person name="Yooseph S."/>
            <person name="Lombardo M.J."/>
            <person name="Richter R.A."/>
            <person name="Valas R."/>
            <person name="Novotny M."/>
            <person name="Yee-Greenbaum J."/>
            <person name="Selengut J.D."/>
            <person name="Haft D.H."/>
            <person name="Halpern A.L."/>
            <person name="Lasken R.S."/>
            <person name="Nealson K."/>
            <person name="Friedman R."/>
            <person name="Venter J.C."/>
        </authorList>
    </citation>
    <scope>NUCLEOTIDE SEQUENCE [LARGE SCALE GENOMIC DNA]</scope>
</reference>
<dbReference type="Proteomes" id="UP000010116">
    <property type="component" value="Unassembled WGS sequence"/>
</dbReference>
<organism evidence="1 2">
    <name type="scientific">SAR86 cluster bacterium SAR86B</name>
    <dbReference type="NCBI Taxonomy" id="1123867"/>
    <lineage>
        <taxon>Bacteria</taxon>
        <taxon>Pseudomonadati</taxon>
        <taxon>Pseudomonadota</taxon>
        <taxon>Gammaproteobacteria</taxon>
        <taxon>SAR86 cluster</taxon>
    </lineage>
</organism>
<dbReference type="AlphaFoldDB" id="J5KAD0"/>
<dbReference type="Gene3D" id="3.30.70.1400">
    <property type="entry name" value="Aminomethyltransferase beta-barrel domains"/>
    <property type="match status" value="1"/>
</dbReference>
<dbReference type="PANTHER" id="PTHR22602:SF0">
    <property type="entry name" value="TRANSFERASE CAF17, MITOCHONDRIAL-RELATED"/>
    <property type="match status" value="1"/>
</dbReference>
<dbReference type="GO" id="GO:0016226">
    <property type="term" value="P:iron-sulfur cluster assembly"/>
    <property type="evidence" value="ECO:0007669"/>
    <property type="project" value="TreeGrafter"/>
</dbReference>
<dbReference type="PANTHER" id="PTHR22602">
    <property type="entry name" value="TRANSFERASE CAF17, MITOCHONDRIAL-RELATED"/>
    <property type="match status" value="1"/>
</dbReference>
<evidence type="ECO:0000313" key="2">
    <source>
        <dbReference type="Proteomes" id="UP000010116"/>
    </source>
</evidence>
<evidence type="ECO:0000313" key="1">
    <source>
        <dbReference type="EMBL" id="EJP72388.1"/>
    </source>
</evidence>
<dbReference type="Gene3D" id="2.40.30.160">
    <property type="match status" value="1"/>
</dbReference>
<dbReference type="NCBIfam" id="TIGR03317">
    <property type="entry name" value="ygfZ_signature"/>
    <property type="match status" value="1"/>
</dbReference>
<proteinExistence type="predicted"/>
<gene>
    <name evidence="1" type="ORF">NT02SARS_1208</name>
</gene>
<dbReference type="SUPFAM" id="SSF103025">
    <property type="entry name" value="Folate-binding domain"/>
    <property type="match status" value="1"/>
</dbReference>
<dbReference type="InterPro" id="IPR045179">
    <property type="entry name" value="YgfZ/GcvT"/>
</dbReference>
<dbReference type="HOGENOM" id="CLU_1155748_0_0_6"/>
<dbReference type="EMBL" id="JH611193">
    <property type="protein sequence ID" value="EJP72388.1"/>
    <property type="molecule type" value="Genomic_DNA"/>
</dbReference>
<dbReference type="InterPro" id="IPR017703">
    <property type="entry name" value="YgfZ/GCV_T_CS"/>
</dbReference>
<accession>J5KAD0</accession>
<sequence>MTCVDIVGDNDNAKQFLDGQVTSDIALLSDNNKVQLSSICNQKGYVVCDFFLIWEEGFKIVLDKNKYPKLISELEIFARFSKVELVESQVNIIGEVSDKKNEWTFLKNKFGNLGIKLSDNLDLNLPQITSERWQVLNLLSNNLLLTENYLGKYRPDEIMYDDMRVSFTKGCFRGQEIIARIKYRGKKKYSINKIASNTKEGLNSENLSLLCDPLKFDNCYFGLARFDSDKTTNESDLIIL</sequence>
<name>J5KAD0_9GAMM</name>